<evidence type="ECO:0000256" key="2">
    <source>
        <dbReference type="ARBA" id="ARBA00009260"/>
    </source>
</evidence>
<dbReference type="RefSeq" id="WP_345316288.1">
    <property type="nucleotide sequence ID" value="NZ_BAABLF010000007.1"/>
</dbReference>
<keyword evidence="3" id="KW-0235">DNA replication</keyword>
<gene>
    <name evidence="9" type="ORF">GCM10025772_13540</name>
</gene>
<evidence type="ECO:0000256" key="4">
    <source>
        <dbReference type="ARBA" id="ARBA00022722"/>
    </source>
</evidence>
<comment type="caution">
    <text evidence="9">The sequence shown here is derived from an EMBL/GenBank/DDBJ whole genome shotgun (WGS) entry which is preliminary data.</text>
</comment>
<feature type="region of interest" description="Disordered" evidence="7">
    <location>
        <begin position="1"/>
        <end position="35"/>
    </location>
</feature>
<evidence type="ECO:0000259" key="8">
    <source>
        <dbReference type="Pfam" id="PF05840"/>
    </source>
</evidence>
<evidence type="ECO:0000313" key="9">
    <source>
        <dbReference type="EMBL" id="GAA5189960.1"/>
    </source>
</evidence>
<organism evidence="9 10">
    <name type="scientific">Ferrimonas gelatinilytica</name>
    <dbReference type="NCBI Taxonomy" id="1255257"/>
    <lineage>
        <taxon>Bacteria</taxon>
        <taxon>Pseudomonadati</taxon>
        <taxon>Pseudomonadota</taxon>
        <taxon>Gammaproteobacteria</taxon>
        <taxon>Alteromonadales</taxon>
        <taxon>Ferrimonadaceae</taxon>
        <taxon>Ferrimonas</taxon>
    </lineage>
</organism>
<name>A0ABP9S366_9GAMM</name>
<evidence type="ECO:0000256" key="7">
    <source>
        <dbReference type="SAM" id="MobiDB-lite"/>
    </source>
</evidence>
<keyword evidence="5" id="KW-0255">Endonuclease</keyword>
<evidence type="ECO:0000313" key="10">
    <source>
        <dbReference type="Proteomes" id="UP001501600"/>
    </source>
</evidence>
<accession>A0ABP9S366</accession>
<evidence type="ECO:0000256" key="6">
    <source>
        <dbReference type="ARBA" id="ARBA00022801"/>
    </source>
</evidence>
<evidence type="ECO:0000256" key="3">
    <source>
        <dbReference type="ARBA" id="ARBA00022705"/>
    </source>
</evidence>
<keyword evidence="4" id="KW-0540">Nuclease</keyword>
<protein>
    <recommendedName>
        <fullName evidence="8">Replication gene A protein-like domain-containing protein</fullName>
    </recommendedName>
</protein>
<evidence type="ECO:0000256" key="1">
    <source>
        <dbReference type="ARBA" id="ARBA00003293"/>
    </source>
</evidence>
<proteinExistence type="inferred from homology"/>
<sequence>MNLQSPSFPLTAPSPVNETRNYPEQIPKNTPPLTGQLPVNVTSTEYIKGRRVVTQLQGFNLVTGQLLVNVEWDDRAFVLEQLRKFPSDIQRLLMQGYHQHPTQQEKNRYLLRTVKQIEGTLGCPAHRSLFEFDEDLIKRQANQHSLFCYEMALRLAEGSRERLVREIIRYGKEHGLRLCPRGDEVGFIVRACDPELWRRKLRQSIRQNREYLYRTFNQIHRYQGIYCSDWQAKNHRQRRNKQQEFLDNTFMMNELEQEFSLAELAQTSTANPANRKVELMVRVRGFEELADENDHVGYFITLTCPSRFHRAYAKTGQPNPKWDGSDVRDAQTYLNHVWAKTRSAYGKKGIQPYGVRVVEPQHDGTPHWHLLLFMPKEQAREFIQIFRHYALEMDGDEKGAAKRRLDVKVIDKEKGSATGYIAKYISKNIDGSDLDQGIHGENPIEAAERVQAWASTYRIRQFQTIGGASVTVWRELRRLKQALLPKGSQLQRIWEAANNGDWKGFIDGMGGIHLPRNERPISPLYLNPIDEESGSPKLNRFEELASKALKGIQWCGQRFISRIHQWQRIAAPSALCSNLEFCE</sequence>
<comment type="similarity">
    <text evidence="2">Belongs to the phage GPA family.</text>
</comment>
<feature type="domain" description="Replication gene A protein-like" evidence="8">
    <location>
        <begin position="188"/>
        <end position="431"/>
    </location>
</feature>
<reference evidence="10" key="1">
    <citation type="journal article" date="2019" name="Int. J. Syst. Evol. Microbiol.">
        <title>The Global Catalogue of Microorganisms (GCM) 10K type strain sequencing project: providing services to taxonomists for standard genome sequencing and annotation.</title>
        <authorList>
            <consortium name="The Broad Institute Genomics Platform"/>
            <consortium name="The Broad Institute Genome Sequencing Center for Infectious Disease"/>
            <person name="Wu L."/>
            <person name="Ma J."/>
        </authorList>
    </citation>
    <scope>NUCLEOTIDE SEQUENCE [LARGE SCALE GENOMIC DNA]</scope>
    <source>
        <strain evidence="10">JCM 18720</strain>
    </source>
</reference>
<dbReference type="Proteomes" id="UP001501600">
    <property type="component" value="Unassembled WGS sequence"/>
</dbReference>
<dbReference type="EMBL" id="BAABLF010000007">
    <property type="protein sequence ID" value="GAA5189960.1"/>
    <property type="molecule type" value="Genomic_DNA"/>
</dbReference>
<keyword evidence="10" id="KW-1185">Reference proteome</keyword>
<dbReference type="Pfam" id="PF05840">
    <property type="entry name" value="Phage_GPA"/>
    <property type="match status" value="1"/>
</dbReference>
<evidence type="ECO:0000256" key="5">
    <source>
        <dbReference type="ARBA" id="ARBA00022759"/>
    </source>
</evidence>
<keyword evidence="6" id="KW-0378">Hydrolase</keyword>
<comment type="function">
    <text evidence="1">Possible endonuclease which induces a single-strand cut and initiates DNA replication.</text>
</comment>
<dbReference type="InterPro" id="IPR008766">
    <property type="entry name" value="Replication_gene_A-like"/>
</dbReference>